<sequence length="1553" mass="170581">MLSRPSSRLLSSLSHCAFRSPVAPLSASLRCRTQRPYSIHADESVGEKIRDIDPTKLSITKTTAPKDLLPPEELIFGRTFSDHMLSLEWTATQGWLPARITPYQNLSLDPATCVFHYAFECFEGMKAYKDKSGNIRLFRPDKNMARLNKSSARIALPNFDPDALIDLIGKFVKEDERFVPDARGYSLYLRPTMIGTQRTLGVGPPASALLYVIASPVGPYYPTGFKAISLEATDYAVRAWPGGVGDKKLGANYAPCIVPQMQAASRGFHQNLWLFGEEEYITEVGTMNLFAAIKNKETGQPELLTAPLDGTILEGVTRDSILELARERLEPKGWNVSERKFTMKEVAEAAQEGRMMEIFGAGTAAIVAPVRKISWKGQLVDCGLEDHVEAGPIAQQMKEWMEAIQYGDEDHPWRASHRIPAMLADALCRLAIDVPKTSPHKMHQLTRLVRRTLLARNAAHPAALSRVYASAFSATRSYATTTRATKPTATVKKAVKAEAAAKPAPKKAASAKKPAAKKPAAKKKKAVAKKPAAKKKARGRAKRELTDEEKEKAKIRQWRIKALREPTSPRPVSAYNVFLGEITAAKPEGVSSIAVVKEAVDRFKNLTPAELEHYNQVARQRSEARKAEYQKWIHSHTPLQIRIANIARASLRRKLSATQKHGPAHTAKLIDDRRVKLTATGYILFFKGRHASGDMKNIKTTDATKLIASEWKALSPSEKKKMASDLEVGNERTPLLRQNRRSHLQQEQDEEAFSIIASTVTKEEQQLAGSTVGERLPYNDYTTIDWLHDLVKDSYRHRSLQSRRGLRHALLSLFDACSGWIAVIVIGALTACVAFVVDVAVATVSDWKEGYCSGHVFRNREACCKSERASGFFNTVEMGGDGCEEWEEWTSDYSKGFAIYVGMALAFGIISCSITMLTKTTLPSVSDVPQPSTTTITTTTTTTLTKPNHSSEATNTPTRGKTMYMASGSGIPEIKTILSGFTIPSFLSLPVLIVKAVGAIFAVSSGLCLGKEGPFVHISTCIGHLVGRLFPKYRDNGRKMRELLSAACSSGLSVAFGAPIGGVLFSYEEISTYFPRTVLWRAFLCSLTAAMVLRELNPTGTGKLVLFESDFEADYRPVHYFIFVLLGLAGGLFGGAFCRLNFLWSRWFRAFPLIRRNPVLEVALVVLVTALVQYPHPLVREPGDMVIKHLLVDCGGEKDVSSKASWVCWSEKDGRGGGGVEELNWKYVGWLAYGTLSKLVLTTITFGVKVPSGVIIPALDAGALFGRLVGQFISGVSPAVFAMVGAAAFLAGVSRMTISLAVIMFELTSSLPYTLPSMLAILVAKCTADAISSEGVYDLAQTLLSHPFLDPEVAISIVRKQAKRQTVDVLIPPERTMREITVLVPTSNKVGLRVLREKSEALRRRGLMDAGLVLVQRRRGAGDYEVQTAEDMGVPVLQGYISQSELEFGLDKLVPAAALLAPEEDVQVRLLGQQVEDSVSPGSLEMDLTPFVDRTPLTICAKAPLEYAVEMFSKLGLRYLMVTEEGTGGLVGVVIKKRLVGYLEHIREHGQAE</sequence>
<evidence type="ECO:0000256" key="16">
    <source>
        <dbReference type="RuleBase" id="RU004516"/>
    </source>
</evidence>
<feature type="transmembrane region" description="Helical" evidence="17">
    <location>
        <begin position="1300"/>
        <end position="1324"/>
    </location>
</feature>
<dbReference type="SMART" id="SM00398">
    <property type="entry name" value="HMG"/>
    <property type="match status" value="2"/>
</dbReference>
<comment type="similarity">
    <text evidence="17">Belongs to the chloride channel (TC 2.A.49) family.</text>
</comment>
<keyword evidence="6" id="KW-0028">Amino-acid biosynthesis</keyword>
<dbReference type="PANTHER" id="PTHR45711">
    <property type="entry name" value="CHLORIDE CHANNEL PROTEIN"/>
    <property type="match status" value="1"/>
</dbReference>
<dbReference type="STRING" id="183478.A0A364N2T3"/>
<feature type="transmembrane region" description="Helical" evidence="17">
    <location>
        <begin position="1117"/>
        <end position="1138"/>
    </location>
</feature>
<dbReference type="GO" id="GO:0008652">
    <property type="term" value="P:amino acid biosynthetic process"/>
    <property type="evidence" value="ECO:0007669"/>
    <property type="project" value="UniProtKB-KW"/>
</dbReference>
<reference evidence="21" key="1">
    <citation type="submission" date="2018-05" db="EMBL/GenBank/DDBJ databases">
        <title>Draft genome sequence of Stemphylium lycopersici strain CIDEFI 213.</title>
        <authorList>
            <person name="Medina R."/>
            <person name="Franco M.E.E."/>
            <person name="Lucentini C.G."/>
            <person name="Saparrat M.C.N."/>
            <person name="Balatti P.A."/>
        </authorList>
    </citation>
    <scope>NUCLEOTIDE SEQUENCE [LARGE SCALE GENOMIC DNA]</scope>
    <source>
        <strain evidence="21">CIDEFI 213</strain>
    </source>
</reference>
<evidence type="ECO:0000256" key="13">
    <source>
        <dbReference type="ARBA" id="ARBA00023214"/>
    </source>
</evidence>
<keyword evidence="11 17" id="KW-0406">Ion transport</keyword>
<proteinExistence type="inferred from homology"/>
<dbReference type="GO" id="GO:0004084">
    <property type="term" value="F:branched-chain-amino-acid transaminase activity"/>
    <property type="evidence" value="ECO:0007669"/>
    <property type="project" value="InterPro"/>
</dbReference>
<keyword evidence="5 20" id="KW-0032">Aminotransferase</keyword>
<dbReference type="CDD" id="cd00084">
    <property type="entry name" value="HMG-box_SF"/>
    <property type="match status" value="1"/>
</dbReference>
<keyword evidence="7 20" id="KW-0808">Transferase</keyword>
<dbReference type="SUPFAM" id="SSF81340">
    <property type="entry name" value="Clc chloride channel"/>
    <property type="match status" value="1"/>
</dbReference>
<dbReference type="InterPro" id="IPR036038">
    <property type="entry name" value="Aminotransferase-like"/>
</dbReference>
<comment type="caution">
    <text evidence="17">Lacks conserved residue(s) required for the propagation of feature annotation.</text>
</comment>
<dbReference type="GO" id="GO:0009082">
    <property type="term" value="P:branched-chain amino acid biosynthetic process"/>
    <property type="evidence" value="ECO:0007669"/>
    <property type="project" value="UniProtKB-KW"/>
</dbReference>
<dbReference type="InterPro" id="IPR009071">
    <property type="entry name" value="HMG_box_dom"/>
</dbReference>
<dbReference type="SUPFAM" id="SSF54631">
    <property type="entry name" value="CBS-domain pair"/>
    <property type="match status" value="1"/>
</dbReference>
<dbReference type="Gene3D" id="3.20.10.10">
    <property type="entry name" value="D-amino Acid Aminotransferase, subunit A, domain 2"/>
    <property type="match status" value="1"/>
</dbReference>
<accession>A0A364N2T3</accession>
<keyword evidence="9 16" id="KW-0663">Pyridoxal phosphate</keyword>
<feature type="transmembrane region" description="Helical" evidence="17">
    <location>
        <begin position="1272"/>
        <end position="1293"/>
    </location>
</feature>
<comment type="caution">
    <text evidence="20">The sequence shown here is derived from an EMBL/GenBank/DDBJ whole genome shotgun (WGS) entry which is preliminary data.</text>
</comment>
<dbReference type="InterPro" id="IPR005786">
    <property type="entry name" value="B_amino_transII"/>
</dbReference>
<dbReference type="Gene3D" id="1.10.3080.10">
    <property type="entry name" value="Clc chloride channel"/>
    <property type="match status" value="1"/>
</dbReference>
<evidence type="ECO:0000256" key="1">
    <source>
        <dbReference type="ARBA" id="ARBA00001933"/>
    </source>
</evidence>
<dbReference type="Gene3D" id="3.30.470.10">
    <property type="match status" value="1"/>
</dbReference>
<feature type="compositionally biased region" description="Low complexity" evidence="18">
    <location>
        <begin position="496"/>
        <end position="513"/>
    </location>
</feature>
<dbReference type="SUPFAM" id="SSF47095">
    <property type="entry name" value="HMG-box"/>
    <property type="match status" value="2"/>
</dbReference>
<gene>
    <name evidence="20" type="ORF">DDE83_005012</name>
</gene>
<evidence type="ECO:0000256" key="11">
    <source>
        <dbReference type="ARBA" id="ARBA00023065"/>
    </source>
</evidence>
<evidence type="ECO:0000256" key="2">
    <source>
        <dbReference type="ARBA" id="ARBA00004141"/>
    </source>
</evidence>
<dbReference type="Pfam" id="PF00654">
    <property type="entry name" value="Voltage_CLC"/>
    <property type="match status" value="1"/>
</dbReference>
<keyword evidence="12 17" id="KW-0472">Membrane</keyword>
<evidence type="ECO:0000256" key="7">
    <source>
        <dbReference type="ARBA" id="ARBA00022679"/>
    </source>
</evidence>
<dbReference type="EMBL" id="QGDH01000065">
    <property type="protein sequence ID" value="RAR10510.1"/>
    <property type="molecule type" value="Genomic_DNA"/>
</dbReference>
<dbReference type="NCBIfam" id="TIGR01123">
    <property type="entry name" value="ilvE_II"/>
    <property type="match status" value="1"/>
</dbReference>
<feature type="transmembrane region" description="Helical" evidence="17">
    <location>
        <begin position="1043"/>
        <end position="1066"/>
    </location>
</feature>
<dbReference type="InterPro" id="IPR043131">
    <property type="entry name" value="BCAT-like_N"/>
</dbReference>
<evidence type="ECO:0000256" key="12">
    <source>
        <dbReference type="ARBA" id="ARBA00023136"/>
    </source>
</evidence>
<evidence type="ECO:0000256" key="3">
    <source>
        <dbReference type="ARBA" id="ARBA00009320"/>
    </source>
</evidence>
<dbReference type="InterPro" id="IPR033939">
    <property type="entry name" value="BCAT_family"/>
</dbReference>
<dbReference type="FunFam" id="3.20.10.10:FF:000004">
    <property type="entry name" value="Branched-chain-amino-acid aminotransferase"/>
    <property type="match status" value="1"/>
</dbReference>
<evidence type="ECO:0000256" key="5">
    <source>
        <dbReference type="ARBA" id="ARBA00022576"/>
    </source>
</evidence>
<dbReference type="InterPro" id="IPR018300">
    <property type="entry name" value="Aminotrans_IV_CS"/>
</dbReference>
<evidence type="ECO:0000256" key="6">
    <source>
        <dbReference type="ARBA" id="ARBA00022605"/>
    </source>
</evidence>
<keyword evidence="8 17" id="KW-0812">Transmembrane</keyword>
<dbReference type="FunFam" id="3.30.470.10:FF:000005">
    <property type="entry name" value="Branched-chain-amino-acid aminotransferase"/>
    <property type="match status" value="1"/>
</dbReference>
<dbReference type="CDD" id="cd01557">
    <property type="entry name" value="BCAT_beta_family"/>
    <property type="match status" value="1"/>
</dbReference>
<comment type="cofactor">
    <cofactor evidence="1 16">
        <name>pyridoxal 5'-phosphate</name>
        <dbReference type="ChEBI" id="CHEBI:597326"/>
    </cofactor>
</comment>
<feature type="region of interest" description="Disordered" evidence="18">
    <location>
        <begin position="496"/>
        <end position="548"/>
    </location>
</feature>
<evidence type="ECO:0000256" key="10">
    <source>
        <dbReference type="ARBA" id="ARBA00022989"/>
    </source>
</evidence>
<comment type="subcellular location">
    <subcellularLocation>
        <location evidence="2 17">Membrane</location>
        <topology evidence="2 17">Multi-pass membrane protein</topology>
    </subcellularLocation>
</comment>
<dbReference type="GO" id="GO:0005769">
    <property type="term" value="C:early endosome"/>
    <property type="evidence" value="ECO:0007669"/>
    <property type="project" value="TreeGrafter"/>
</dbReference>
<evidence type="ECO:0000256" key="14">
    <source>
        <dbReference type="ARBA" id="ARBA00023304"/>
    </source>
</evidence>
<feature type="domain" description="CBS" evidence="19">
    <location>
        <begin position="1492"/>
        <end position="1553"/>
    </location>
</feature>
<evidence type="ECO:0000256" key="4">
    <source>
        <dbReference type="ARBA" id="ARBA00022448"/>
    </source>
</evidence>
<dbReference type="InterPro" id="IPR043132">
    <property type="entry name" value="BCAT-like_C"/>
</dbReference>
<dbReference type="PANTHER" id="PTHR45711:SF3">
    <property type="entry name" value="CLC CHANNEL"/>
    <property type="match status" value="1"/>
</dbReference>
<keyword evidence="21" id="KW-1185">Reference proteome</keyword>
<dbReference type="NCBIfam" id="NF009897">
    <property type="entry name" value="PRK13357.1"/>
    <property type="match status" value="1"/>
</dbReference>
<comment type="similarity">
    <text evidence="3">Belongs to the class-IV pyridoxal-phosphate-dependent aminotransferase family.</text>
</comment>
<evidence type="ECO:0000256" key="15">
    <source>
        <dbReference type="PROSITE-ProRule" id="PRU00703"/>
    </source>
</evidence>
<dbReference type="InterPro" id="IPR001544">
    <property type="entry name" value="Aminotrans_IV"/>
</dbReference>
<evidence type="ECO:0000256" key="9">
    <source>
        <dbReference type="ARBA" id="ARBA00022898"/>
    </source>
</evidence>
<dbReference type="PROSITE" id="PS51371">
    <property type="entry name" value="CBS"/>
    <property type="match status" value="1"/>
</dbReference>
<dbReference type="Proteomes" id="UP000249619">
    <property type="component" value="Unassembled WGS sequence"/>
</dbReference>
<protein>
    <recommendedName>
        <fullName evidence="17">Chloride channel protein</fullName>
    </recommendedName>
</protein>
<dbReference type="Pfam" id="PF01063">
    <property type="entry name" value="Aminotran_4"/>
    <property type="match status" value="1"/>
</dbReference>
<dbReference type="Gene3D" id="1.10.30.10">
    <property type="entry name" value="High mobility group box domain"/>
    <property type="match status" value="2"/>
</dbReference>
<dbReference type="InterPro" id="IPR000644">
    <property type="entry name" value="CBS_dom"/>
</dbReference>
<evidence type="ECO:0000313" key="20">
    <source>
        <dbReference type="EMBL" id="RAR10510.1"/>
    </source>
</evidence>
<organism evidence="20 21">
    <name type="scientific">Stemphylium lycopersici</name>
    <name type="common">Tomato gray leaf spot disease fungus</name>
    <name type="synonym">Thyrospora lycopersici</name>
    <dbReference type="NCBI Taxonomy" id="183478"/>
    <lineage>
        <taxon>Eukaryota</taxon>
        <taxon>Fungi</taxon>
        <taxon>Dikarya</taxon>
        <taxon>Ascomycota</taxon>
        <taxon>Pezizomycotina</taxon>
        <taxon>Dothideomycetes</taxon>
        <taxon>Pleosporomycetidae</taxon>
        <taxon>Pleosporales</taxon>
        <taxon>Pleosporineae</taxon>
        <taxon>Pleosporaceae</taxon>
        <taxon>Stemphylium</taxon>
    </lineage>
</organism>
<evidence type="ECO:0000256" key="17">
    <source>
        <dbReference type="RuleBase" id="RU361221"/>
    </source>
</evidence>
<feature type="compositionally biased region" description="Basic residues" evidence="18">
    <location>
        <begin position="514"/>
        <end position="541"/>
    </location>
</feature>
<dbReference type="GO" id="GO:0005794">
    <property type="term" value="C:Golgi apparatus"/>
    <property type="evidence" value="ECO:0007669"/>
    <property type="project" value="TreeGrafter"/>
</dbReference>
<feature type="transmembrane region" description="Helical" evidence="17">
    <location>
        <begin position="981"/>
        <end position="1003"/>
    </location>
</feature>
<keyword evidence="15" id="KW-0129">CBS domain</keyword>
<dbReference type="InterPro" id="IPR036910">
    <property type="entry name" value="HMG_box_dom_sf"/>
</dbReference>
<keyword evidence="4 17" id="KW-0813">Transport</keyword>
<dbReference type="CDD" id="cd03684">
    <property type="entry name" value="ClC_3_like"/>
    <property type="match status" value="1"/>
</dbReference>
<evidence type="ECO:0000256" key="18">
    <source>
        <dbReference type="SAM" id="MobiDB-lite"/>
    </source>
</evidence>
<evidence type="ECO:0000313" key="21">
    <source>
        <dbReference type="Proteomes" id="UP000249619"/>
    </source>
</evidence>
<name>A0A364N2T3_STELY</name>
<dbReference type="InterPro" id="IPR001807">
    <property type="entry name" value="ClC"/>
</dbReference>
<evidence type="ECO:0000259" key="19">
    <source>
        <dbReference type="PROSITE" id="PS51371"/>
    </source>
</evidence>
<dbReference type="GO" id="GO:0005886">
    <property type="term" value="C:plasma membrane"/>
    <property type="evidence" value="ECO:0007669"/>
    <property type="project" value="TreeGrafter"/>
</dbReference>
<keyword evidence="13 17" id="KW-0868">Chloride</keyword>
<dbReference type="InterPro" id="IPR046342">
    <property type="entry name" value="CBS_dom_sf"/>
</dbReference>
<keyword evidence="10 17" id="KW-1133">Transmembrane helix</keyword>
<feature type="transmembrane region" description="Helical" evidence="17">
    <location>
        <begin position="820"/>
        <end position="841"/>
    </location>
</feature>
<evidence type="ECO:0000256" key="8">
    <source>
        <dbReference type="ARBA" id="ARBA00022692"/>
    </source>
</evidence>
<keyword evidence="14" id="KW-0100">Branched-chain amino acid biosynthesis</keyword>
<dbReference type="PRINTS" id="PR00762">
    <property type="entry name" value="CLCHANNEL"/>
</dbReference>
<dbReference type="InterPro" id="IPR014743">
    <property type="entry name" value="Cl-channel_core"/>
</dbReference>
<dbReference type="PROSITE" id="PS00770">
    <property type="entry name" value="AA_TRANSFER_CLASS_4"/>
    <property type="match status" value="1"/>
</dbReference>
<feature type="transmembrane region" description="Helical" evidence="17">
    <location>
        <begin position="897"/>
        <end position="917"/>
    </location>
</feature>
<dbReference type="SUPFAM" id="SSF56752">
    <property type="entry name" value="D-aminoacid aminotransferase-like PLP-dependent enzymes"/>
    <property type="match status" value="1"/>
</dbReference>
<dbReference type="GO" id="GO:0005247">
    <property type="term" value="F:voltage-gated chloride channel activity"/>
    <property type="evidence" value="ECO:0007669"/>
    <property type="project" value="TreeGrafter"/>
</dbReference>